<gene>
    <name evidence="8" type="ORF">PHYPA_012229</name>
</gene>
<dbReference type="EnsemblPlants" id="Pp3c9_3670V3.2">
    <property type="protein sequence ID" value="PAC:32911362.CDS.1"/>
    <property type="gene ID" value="Pp3c9_3670"/>
</dbReference>
<evidence type="ECO:0000313" key="10">
    <source>
        <dbReference type="Proteomes" id="UP000006727"/>
    </source>
</evidence>
<evidence type="ECO:0000256" key="5">
    <source>
        <dbReference type="ARBA" id="ARBA00022989"/>
    </source>
</evidence>
<accession>A0A2K1K1V7</accession>
<evidence type="ECO:0000256" key="6">
    <source>
        <dbReference type="ARBA" id="ARBA00023136"/>
    </source>
</evidence>
<evidence type="ECO:0000256" key="4">
    <source>
        <dbReference type="ARBA" id="ARBA00022692"/>
    </source>
</evidence>
<dbReference type="InParanoid" id="A0A2K1K1V7"/>
<evidence type="ECO:0000256" key="1">
    <source>
        <dbReference type="ARBA" id="ARBA00004308"/>
    </source>
</evidence>
<reference evidence="8 10" key="1">
    <citation type="journal article" date="2008" name="Science">
        <title>The Physcomitrella genome reveals evolutionary insights into the conquest of land by plants.</title>
        <authorList>
            <person name="Rensing S."/>
            <person name="Lang D."/>
            <person name="Zimmer A."/>
            <person name="Terry A."/>
            <person name="Salamov A."/>
            <person name="Shapiro H."/>
            <person name="Nishiyama T."/>
            <person name="Perroud P.-F."/>
            <person name="Lindquist E."/>
            <person name="Kamisugi Y."/>
            <person name="Tanahashi T."/>
            <person name="Sakakibara K."/>
            <person name="Fujita T."/>
            <person name="Oishi K."/>
            <person name="Shin-I T."/>
            <person name="Kuroki Y."/>
            <person name="Toyoda A."/>
            <person name="Suzuki Y."/>
            <person name="Hashimoto A."/>
            <person name="Yamaguchi K."/>
            <person name="Sugano A."/>
            <person name="Kohara Y."/>
            <person name="Fujiyama A."/>
            <person name="Anterola A."/>
            <person name="Aoki S."/>
            <person name="Ashton N."/>
            <person name="Barbazuk W.B."/>
            <person name="Barker E."/>
            <person name="Bennetzen J."/>
            <person name="Bezanilla M."/>
            <person name="Blankenship R."/>
            <person name="Cho S.H."/>
            <person name="Dutcher S."/>
            <person name="Estelle M."/>
            <person name="Fawcett J.A."/>
            <person name="Gundlach H."/>
            <person name="Hanada K."/>
            <person name="Heyl A."/>
            <person name="Hicks K.A."/>
            <person name="Hugh J."/>
            <person name="Lohr M."/>
            <person name="Mayer K."/>
            <person name="Melkozernov A."/>
            <person name="Murata T."/>
            <person name="Nelson D."/>
            <person name="Pils B."/>
            <person name="Prigge M."/>
            <person name="Reiss B."/>
            <person name="Renner T."/>
            <person name="Rombauts S."/>
            <person name="Rushton P."/>
            <person name="Sanderfoot A."/>
            <person name="Schween G."/>
            <person name="Shiu S.-H."/>
            <person name="Stueber K."/>
            <person name="Theodoulou F.L."/>
            <person name="Tu H."/>
            <person name="Van de Peer Y."/>
            <person name="Verrier P.J."/>
            <person name="Waters E."/>
            <person name="Wood A."/>
            <person name="Yang L."/>
            <person name="Cove D."/>
            <person name="Cuming A."/>
            <person name="Hasebe M."/>
            <person name="Lucas S."/>
            <person name="Mishler D.B."/>
            <person name="Reski R."/>
            <person name="Grigoriev I."/>
            <person name="Quatrano R.S."/>
            <person name="Boore J.L."/>
        </authorList>
    </citation>
    <scope>NUCLEOTIDE SEQUENCE [LARGE SCALE GENOMIC DNA]</scope>
    <source>
        <strain evidence="9 10">cv. Gransden 2004</strain>
    </source>
</reference>
<evidence type="ECO:0000256" key="7">
    <source>
        <dbReference type="SAM" id="Phobius"/>
    </source>
</evidence>
<feature type="transmembrane region" description="Helical" evidence="7">
    <location>
        <begin position="12"/>
        <end position="30"/>
    </location>
</feature>
<reference evidence="9" key="3">
    <citation type="submission" date="2020-12" db="UniProtKB">
        <authorList>
            <consortium name="EnsemblPlants"/>
        </authorList>
    </citation>
    <scope>IDENTIFICATION</scope>
</reference>
<evidence type="ECO:0000313" key="9">
    <source>
        <dbReference type="EnsemblPlants" id="PAC:32911361.CDS.1"/>
    </source>
</evidence>
<evidence type="ECO:0000313" key="8">
    <source>
        <dbReference type="EMBL" id="PNR47756.1"/>
    </source>
</evidence>
<name>A0A2K1K1V7_PHYPA</name>
<dbReference type="Pfam" id="PF03552">
    <property type="entry name" value="Cellulose_synt"/>
    <property type="match status" value="1"/>
</dbReference>
<protein>
    <submittedName>
        <fullName evidence="8 9">Uncharacterized protein</fullName>
    </submittedName>
</protein>
<dbReference type="STRING" id="3218.A0A2K1K1V7"/>
<keyword evidence="4 7" id="KW-0812">Transmembrane</keyword>
<proteinExistence type="predicted"/>
<dbReference type="GO" id="GO:0012505">
    <property type="term" value="C:endomembrane system"/>
    <property type="evidence" value="ECO:0007669"/>
    <property type="project" value="UniProtKB-SubCell"/>
</dbReference>
<keyword evidence="10" id="KW-1185">Reference proteome</keyword>
<feature type="transmembrane region" description="Helical" evidence="7">
    <location>
        <begin position="36"/>
        <end position="55"/>
    </location>
</feature>
<dbReference type="Gramene" id="Pp3c9_3670V3.2">
    <property type="protein sequence ID" value="PAC:32911362.CDS.1"/>
    <property type="gene ID" value="Pp3c9_3670"/>
</dbReference>
<dbReference type="GO" id="GO:0016760">
    <property type="term" value="F:cellulose synthase (UDP-forming) activity"/>
    <property type="evidence" value="ECO:0007669"/>
    <property type="project" value="InterPro"/>
</dbReference>
<dbReference type="GO" id="GO:0016020">
    <property type="term" value="C:membrane"/>
    <property type="evidence" value="ECO:0007669"/>
    <property type="project" value="InterPro"/>
</dbReference>
<dbReference type="GO" id="GO:0030244">
    <property type="term" value="P:cellulose biosynthetic process"/>
    <property type="evidence" value="ECO:0007669"/>
    <property type="project" value="InterPro"/>
</dbReference>
<dbReference type="AlphaFoldDB" id="A0A2K1K1V7"/>
<keyword evidence="6 7" id="KW-0472">Membrane</keyword>
<dbReference type="EnsemblPlants" id="Pp3c9_3670V3.1">
    <property type="protein sequence ID" value="PAC:32911361.CDS.1"/>
    <property type="gene ID" value="Pp3c9_3670"/>
</dbReference>
<keyword evidence="3" id="KW-0808">Transferase</keyword>
<organism evidence="8">
    <name type="scientific">Physcomitrium patens</name>
    <name type="common">Spreading-leaved earth moss</name>
    <name type="synonym">Physcomitrella patens</name>
    <dbReference type="NCBI Taxonomy" id="3218"/>
    <lineage>
        <taxon>Eukaryota</taxon>
        <taxon>Viridiplantae</taxon>
        <taxon>Streptophyta</taxon>
        <taxon>Embryophyta</taxon>
        <taxon>Bryophyta</taxon>
        <taxon>Bryophytina</taxon>
        <taxon>Bryopsida</taxon>
        <taxon>Funariidae</taxon>
        <taxon>Funariales</taxon>
        <taxon>Funariaceae</taxon>
        <taxon>Physcomitrium</taxon>
    </lineage>
</organism>
<evidence type="ECO:0000256" key="3">
    <source>
        <dbReference type="ARBA" id="ARBA00022679"/>
    </source>
</evidence>
<keyword evidence="2" id="KW-0328">Glycosyltransferase</keyword>
<dbReference type="Proteomes" id="UP000006727">
    <property type="component" value="Chromosome 9"/>
</dbReference>
<dbReference type="PaxDb" id="3218-PP1S213_100V6.1"/>
<comment type="subcellular location">
    <subcellularLocation>
        <location evidence="1">Endomembrane system</location>
    </subcellularLocation>
</comment>
<dbReference type="Gramene" id="Pp3c9_3670V3.1">
    <property type="protein sequence ID" value="PAC:32911361.CDS.1"/>
    <property type="gene ID" value="Pp3c9_3670"/>
</dbReference>
<evidence type="ECO:0000256" key="2">
    <source>
        <dbReference type="ARBA" id="ARBA00022676"/>
    </source>
</evidence>
<dbReference type="EMBL" id="ABEU02000009">
    <property type="protein sequence ID" value="PNR47756.1"/>
    <property type="molecule type" value="Genomic_DNA"/>
</dbReference>
<dbReference type="InterPro" id="IPR005150">
    <property type="entry name" value="Cellulose_synth"/>
</dbReference>
<reference evidence="8 10" key="2">
    <citation type="journal article" date="2018" name="Plant J.">
        <title>The Physcomitrella patens chromosome-scale assembly reveals moss genome structure and evolution.</title>
        <authorList>
            <person name="Lang D."/>
            <person name="Ullrich K.K."/>
            <person name="Murat F."/>
            <person name="Fuchs J."/>
            <person name="Jenkins J."/>
            <person name="Haas F.B."/>
            <person name="Piednoel M."/>
            <person name="Gundlach H."/>
            <person name="Van Bel M."/>
            <person name="Meyberg R."/>
            <person name="Vives C."/>
            <person name="Morata J."/>
            <person name="Symeonidi A."/>
            <person name="Hiss M."/>
            <person name="Muchero W."/>
            <person name="Kamisugi Y."/>
            <person name="Saleh O."/>
            <person name="Blanc G."/>
            <person name="Decker E.L."/>
            <person name="van Gessel N."/>
            <person name="Grimwood J."/>
            <person name="Hayes R.D."/>
            <person name="Graham S.W."/>
            <person name="Gunter L.E."/>
            <person name="McDaniel S.F."/>
            <person name="Hoernstein S.N.W."/>
            <person name="Larsson A."/>
            <person name="Li F.W."/>
            <person name="Perroud P.F."/>
            <person name="Phillips J."/>
            <person name="Ranjan P."/>
            <person name="Rokshar D.S."/>
            <person name="Rothfels C.J."/>
            <person name="Schneider L."/>
            <person name="Shu S."/>
            <person name="Stevenson D.W."/>
            <person name="Thummler F."/>
            <person name="Tillich M."/>
            <person name="Villarreal Aguilar J.C."/>
            <person name="Widiez T."/>
            <person name="Wong G.K."/>
            <person name="Wymore A."/>
            <person name="Zhang Y."/>
            <person name="Zimmer A.D."/>
            <person name="Quatrano R.S."/>
            <person name="Mayer K.F.X."/>
            <person name="Goodstein D."/>
            <person name="Casacuberta J.M."/>
            <person name="Vandepoele K."/>
            <person name="Reski R."/>
            <person name="Cuming A.C."/>
            <person name="Tuskan G.A."/>
            <person name="Maumus F."/>
            <person name="Salse J."/>
            <person name="Schmutz J."/>
            <person name="Rensing S.A."/>
        </authorList>
    </citation>
    <scope>NUCLEOTIDE SEQUENCE [LARGE SCALE GENOMIC DNA]</scope>
    <source>
        <strain evidence="9 10">cv. Gransden 2004</strain>
    </source>
</reference>
<sequence length="85" mass="9687">MLASTPLHQSSSYVIISFPPISSSLASLLYQLNITFLVYLLTITIILCMLAFLEVKWFGITLEKWWKNEQFYIIGGTNAHLATIF</sequence>
<keyword evidence="5 7" id="KW-1133">Transmembrane helix</keyword>